<reference evidence="1 2" key="1">
    <citation type="submission" date="2016-12" db="EMBL/GenBank/DDBJ databases">
        <authorList>
            <person name="Song W.-J."/>
            <person name="Kurnit D.M."/>
        </authorList>
    </citation>
    <scope>NUCLEOTIDE SEQUENCE [LARGE SCALE GENOMIC DNA]</scope>
    <source>
        <strain evidence="1 2">STM7296</strain>
    </source>
</reference>
<protein>
    <submittedName>
        <fullName evidence="1">Uncharacterized protein</fullName>
    </submittedName>
</protein>
<accession>A0A1N7RSG7</accession>
<dbReference type="AlphaFoldDB" id="A0A1N7RSG7"/>
<dbReference type="Proteomes" id="UP000187012">
    <property type="component" value="Unassembled WGS sequence"/>
</dbReference>
<proteinExistence type="predicted"/>
<dbReference type="EMBL" id="CYGX02000013">
    <property type="protein sequence ID" value="SIT38053.1"/>
    <property type="molecule type" value="Genomic_DNA"/>
</dbReference>
<name>A0A1N7RSG7_9BURK</name>
<keyword evidence="2" id="KW-1185">Reference proteome</keyword>
<gene>
    <name evidence="1" type="ORF">BN2475_130073</name>
</gene>
<sequence>MNKARKVLRFDHVLSAVVGTLSGHGESEVTTLVHAALRQVKRLRSDRVVCLIARSRSSLRACAGRRFDRSSECGVV</sequence>
<evidence type="ECO:0000313" key="2">
    <source>
        <dbReference type="Proteomes" id="UP000187012"/>
    </source>
</evidence>
<organism evidence="1 2">
    <name type="scientific">Paraburkholderia ribeironis</name>
    <dbReference type="NCBI Taxonomy" id="1247936"/>
    <lineage>
        <taxon>Bacteria</taxon>
        <taxon>Pseudomonadati</taxon>
        <taxon>Pseudomonadota</taxon>
        <taxon>Betaproteobacteria</taxon>
        <taxon>Burkholderiales</taxon>
        <taxon>Burkholderiaceae</taxon>
        <taxon>Paraburkholderia</taxon>
    </lineage>
</organism>
<evidence type="ECO:0000313" key="1">
    <source>
        <dbReference type="EMBL" id="SIT38053.1"/>
    </source>
</evidence>